<dbReference type="GO" id="GO:0003677">
    <property type="term" value="F:DNA binding"/>
    <property type="evidence" value="ECO:0007669"/>
    <property type="project" value="UniProtKB-KW"/>
</dbReference>
<dbReference type="InterPro" id="IPR000847">
    <property type="entry name" value="LysR_HTH_N"/>
</dbReference>
<evidence type="ECO:0000313" key="6">
    <source>
        <dbReference type="EMBL" id="SDW83490.1"/>
    </source>
</evidence>
<gene>
    <name evidence="6" type="ORF">SAMN05443545_1038</name>
</gene>
<evidence type="ECO:0000256" key="4">
    <source>
        <dbReference type="ARBA" id="ARBA00023163"/>
    </source>
</evidence>
<comment type="similarity">
    <text evidence="1">Belongs to the LysR transcriptional regulatory family.</text>
</comment>
<dbReference type="SUPFAM" id="SSF53850">
    <property type="entry name" value="Periplasmic binding protein-like II"/>
    <property type="match status" value="1"/>
</dbReference>
<feature type="domain" description="HTH lysR-type" evidence="5">
    <location>
        <begin position="11"/>
        <end position="68"/>
    </location>
</feature>
<dbReference type="EMBL" id="FNNI01000003">
    <property type="protein sequence ID" value="SDW83490.1"/>
    <property type="molecule type" value="Genomic_DNA"/>
</dbReference>
<evidence type="ECO:0000313" key="7">
    <source>
        <dbReference type="Proteomes" id="UP000198500"/>
    </source>
</evidence>
<dbReference type="InterPro" id="IPR036390">
    <property type="entry name" value="WH_DNA-bd_sf"/>
</dbReference>
<dbReference type="AlphaFoldDB" id="A0A1H2WS70"/>
<dbReference type="Pfam" id="PF03466">
    <property type="entry name" value="LysR_substrate"/>
    <property type="match status" value="1"/>
</dbReference>
<organism evidence="6 7">
    <name type="scientific">Aidingimonas halophila</name>
    <dbReference type="NCBI Taxonomy" id="574349"/>
    <lineage>
        <taxon>Bacteria</taxon>
        <taxon>Pseudomonadati</taxon>
        <taxon>Pseudomonadota</taxon>
        <taxon>Gammaproteobacteria</taxon>
        <taxon>Oceanospirillales</taxon>
        <taxon>Halomonadaceae</taxon>
        <taxon>Aidingimonas</taxon>
    </lineage>
</organism>
<dbReference type="PANTHER" id="PTHR30419">
    <property type="entry name" value="HTH-TYPE TRANSCRIPTIONAL REGULATOR YBHD"/>
    <property type="match status" value="1"/>
</dbReference>
<dbReference type="Pfam" id="PF00126">
    <property type="entry name" value="HTH_1"/>
    <property type="match status" value="1"/>
</dbReference>
<proteinExistence type="inferred from homology"/>
<keyword evidence="4" id="KW-0804">Transcription</keyword>
<keyword evidence="2" id="KW-0805">Transcription regulation</keyword>
<evidence type="ECO:0000256" key="2">
    <source>
        <dbReference type="ARBA" id="ARBA00023015"/>
    </source>
</evidence>
<dbReference type="PROSITE" id="PS50931">
    <property type="entry name" value="HTH_LYSR"/>
    <property type="match status" value="1"/>
</dbReference>
<dbReference type="Gene3D" id="1.10.10.10">
    <property type="entry name" value="Winged helix-like DNA-binding domain superfamily/Winged helix DNA-binding domain"/>
    <property type="match status" value="1"/>
</dbReference>
<evidence type="ECO:0000256" key="3">
    <source>
        <dbReference type="ARBA" id="ARBA00023125"/>
    </source>
</evidence>
<dbReference type="SUPFAM" id="SSF46785">
    <property type="entry name" value="Winged helix' DNA-binding domain"/>
    <property type="match status" value="1"/>
</dbReference>
<dbReference type="GO" id="GO:0003700">
    <property type="term" value="F:DNA-binding transcription factor activity"/>
    <property type="evidence" value="ECO:0007669"/>
    <property type="project" value="InterPro"/>
</dbReference>
<dbReference type="Proteomes" id="UP000198500">
    <property type="component" value="Unassembled WGS sequence"/>
</dbReference>
<evidence type="ECO:0000259" key="5">
    <source>
        <dbReference type="PROSITE" id="PS50931"/>
    </source>
</evidence>
<keyword evidence="3 6" id="KW-0238">DNA-binding</keyword>
<dbReference type="InterPro" id="IPR036388">
    <property type="entry name" value="WH-like_DNA-bd_sf"/>
</dbReference>
<reference evidence="6 7" key="1">
    <citation type="submission" date="2016-10" db="EMBL/GenBank/DDBJ databases">
        <authorList>
            <person name="de Groot N.N."/>
        </authorList>
    </citation>
    <scope>NUCLEOTIDE SEQUENCE [LARGE SCALE GENOMIC DNA]</scope>
    <source>
        <strain evidence="6 7">DSM 19219</strain>
    </source>
</reference>
<protein>
    <submittedName>
        <fullName evidence="6">DNA-binding transcriptional regulator, LysR family</fullName>
    </submittedName>
</protein>
<dbReference type="Gene3D" id="3.40.190.290">
    <property type="match status" value="1"/>
</dbReference>
<dbReference type="PANTHER" id="PTHR30419:SF8">
    <property type="entry name" value="NITROGEN ASSIMILATION TRANSCRIPTIONAL ACTIVATOR-RELATED"/>
    <property type="match status" value="1"/>
</dbReference>
<accession>A0A1H2WS70</accession>
<name>A0A1H2WS70_9GAMM</name>
<evidence type="ECO:0000256" key="1">
    <source>
        <dbReference type="ARBA" id="ARBA00009437"/>
    </source>
</evidence>
<sequence>MMMRGRQARMLNQRGLRYLNEVVRRGSLRRAAVHLDVDASAVSRQIRALEETLGVTLCERDSDGMRATEAGKLLIEYHHTQRAAEEAVLSRLMAIQSLERGEVRIAVGEGFIADLISAPLQTFMSTFQAIEIEVRMAGVNEAMSLVKDREVDLALLYAPPVDPLLTCHVETRQPLDLIVPPDHPLLTLDRPVALADLTDWPLGLMDNPFGMRQMVNMVAQQERVHLQSRLHTNSVAVLKNFVRSGMGITFMPELTVMEELRNGDMRVLPMSHPALSGARAQIVSRSGQELTVAADACVAHLRRGMRFFNADAPRLLDALDVAKKTTHSSLHSQQVNT</sequence>
<dbReference type="GO" id="GO:0005829">
    <property type="term" value="C:cytosol"/>
    <property type="evidence" value="ECO:0007669"/>
    <property type="project" value="TreeGrafter"/>
</dbReference>
<dbReference type="STRING" id="574349.SAMN05443545_1038"/>
<dbReference type="InterPro" id="IPR005119">
    <property type="entry name" value="LysR_subst-bd"/>
</dbReference>
<keyword evidence="7" id="KW-1185">Reference proteome</keyword>
<dbReference type="InterPro" id="IPR050950">
    <property type="entry name" value="HTH-type_LysR_regulators"/>
</dbReference>